<dbReference type="STRING" id="153721.MYP_252"/>
<evidence type="ECO:0000313" key="3">
    <source>
        <dbReference type="Proteomes" id="UP000030185"/>
    </source>
</evidence>
<dbReference type="SUPFAM" id="SSF53474">
    <property type="entry name" value="alpha/beta-Hydrolases"/>
    <property type="match status" value="1"/>
</dbReference>
<sequence>MFGQLSNSMKTHFLKVEKTARYCTLGEMNQQTRNIWIVCHGYGQLAPYFIDKFKVLEDGSTFIIAPEALSRFYLEGFSGRVGATWMTKEERESDIEDYVEYLEKLHKELTHGYPEEQFKLNILGFSQGVATVCRWAVSKKKNFDKLVLWAGIFPPDLNTDFQFSMETFQEKEVYIVYGKRDPLLKEEHLEEIELLGSKFRNLKVIIFNGKHEINEQVLNQLK</sequence>
<dbReference type="GO" id="GO:0016787">
    <property type="term" value="F:hydrolase activity"/>
    <property type="evidence" value="ECO:0007669"/>
    <property type="project" value="InterPro"/>
</dbReference>
<proteinExistence type="predicted"/>
<comment type="caution">
    <text evidence="2">The sequence shown here is derived from an EMBL/GenBank/DDBJ whole genome shotgun (WGS) entry which is preliminary data.</text>
</comment>
<evidence type="ECO:0000313" key="2">
    <source>
        <dbReference type="EMBL" id="GAL83026.1"/>
    </source>
</evidence>
<dbReference type="InterPro" id="IPR029058">
    <property type="entry name" value="AB_hydrolase_fold"/>
</dbReference>
<keyword evidence="3" id="KW-1185">Reference proteome</keyword>
<evidence type="ECO:0000259" key="1">
    <source>
        <dbReference type="Pfam" id="PF02230"/>
    </source>
</evidence>
<dbReference type="InterPro" id="IPR003140">
    <property type="entry name" value="PLipase/COase/thioEstase"/>
</dbReference>
<gene>
    <name evidence="2" type="ORF">MYP_252</name>
</gene>
<dbReference type="Gene3D" id="3.40.50.1820">
    <property type="entry name" value="alpha/beta hydrolase"/>
    <property type="match status" value="1"/>
</dbReference>
<protein>
    <recommendedName>
        <fullName evidence="1">Phospholipase/carboxylesterase/thioesterase domain-containing protein</fullName>
    </recommendedName>
</protein>
<accession>A0A098L8G8</accession>
<feature type="domain" description="Phospholipase/carboxylesterase/thioesterase" evidence="1">
    <location>
        <begin position="29"/>
        <end position="221"/>
    </location>
</feature>
<dbReference type="Pfam" id="PF02230">
    <property type="entry name" value="Abhydrolase_2"/>
    <property type="match status" value="1"/>
</dbReference>
<organism evidence="2 3">
    <name type="scientific">Sporocytophaga myxococcoides</name>
    <dbReference type="NCBI Taxonomy" id="153721"/>
    <lineage>
        <taxon>Bacteria</taxon>
        <taxon>Pseudomonadati</taxon>
        <taxon>Bacteroidota</taxon>
        <taxon>Cytophagia</taxon>
        <taxon>Cytophagales</taxon>
        <taxon>Cytophagaceae</taxon>
        <taxon>Sporocytophaga</taxon>
    </lineage>
</organism>
<dbReference type="EMBL" id="BBLT01000001">
    <property type="protein sequence ID" value="GAL83026.1"/>
    <property type="molecule type" value="Genomic_DNA"/>
</dbReference>
<reference evidence="2 3" key="1">
    <citation type="submission" date="2014-09" db="EMBL/GenBank/DDBJ databases">
        <title>Sporocytophaga myxococcoides PG-01 genome sequencing.</title>
        <authorList>
            <person name="Liu L."/>
            <person name="Gao P.J."/>
            <person name="Chen G.J."/>
            <person name="Wang L.S."/>
        </authorList>
    </citation>
    <scope>NUCLEOTIDE SEQUENCE [LARGE SCALE GENOMIC DNA]</scope>
    <source>
        <strain evidence="2 3">PG-01</strain>
    </source>
</reference>
<dbReference type="eggNOG" id="COG0400">
    <property type="taxonomic scope" value="Bacteria"/>
</dbReference>
<dbReference type="Proteomes" id="UP000030185">
    <property type="component" value="Unassembled WGS sequence"/>
</dbReference>
<name>A0A098L8G8_9BACT</name>
<dbReference type="AlphaFoldDB" id="A0A098L8G8"/>